<dbReference type="FunCoup" id="L2GVM6">
    <property type="interactions" value="92"/>
</dbReference>
<accession>L2GVM6</accession>
<dbReference type="SUPFAM" id="SSF56112">
    <property type="entry name" value="Protein kinase-like (PK-like)"/>
    <property type="match status" value="1"/>
</dbReference>
<organism evidence="9 10">
    <name type="scientific">Vavraia culicis (isolate floridensis)</name>
    <name type="common">Microsporidian parasite</name>
    <dbReference type="NCBI Taxonomy" id="948595"/>
    <lineage>
        <taxon>Eukaryota</taxon>
        <taxon>Fungi</taxon>
        <taxon>Fungi incertae sedis</taxon>
        <taxon>Microsporidia</taxon>
        <taxon>Pleistophoridae</taxon>
        <taxon>Vavraia</taxon>
    </lineage>
</organism>
<evidence type="ECO:0000256" key="5">
    <source>
        <dbReference type="ARBA" id="ARBA00022840"/>
    </source>
</evidence>
<keyword evidence="3 6" id="KW-0547">Nucleotide-binding</keyword>
<evidence type="ECO:0000313" key="10">
    <source>
        <dbReference type="Proteomes" id="UP000011081"/>
    </source>
</evidence>
<dbReference type="HOGENOM" id="CLU_000288_5_15_1"/>
<dbReference type="VEuPathDB" id="MicrosporidiaDB:VCUG_00813"/>
<protein>
    <submittedName>
        <fullName evidence="9">CMGC/DYRK/YAK protein kinase</fullName>
    </submittedName>
</protein>
<evidence type="ECO:0000256" key="4">
    <source>
        <dbReference type="ARBA" id="ARBA00022777"/>
    </source>
</evidence>
<evidence type="ECO:0000256" key="2">
    <source>
        <dbReference type="ARBA" id="ARBA00022679"/>
    </source>
</evidence>
<dbReference type="Gene3D" id="3.30.200.20">
    <property type="entry name" value="Phosphorylase Kinase, domain 1"/>
    <property type="match status" value="1"/>
</dbReference>
<sequence length="441" mass="51552">MYRDSTIFDSLTNIKLKKNDLICTGRNKFIVQDYLGCGTFADVYKIEDLYSNNQFAIKIFKSGTCYLKVGMNEAFLLKKLRNYRSHFVVFYEEFFYKQHFCIVEQLLSNNLYEFIKYTNHQGFDHGMTKNIAIQLLNALFILQMEGITHGDIKPENICLDRIDDKSFKVKIIDLGSSFIQPKKNSFYIQSRYYRAPETILGLNYGHGIDLWSFGCVIYEIFTGLPLFPGKSNKEQIMRYTKLLGMPPIAMLENGKNAQLYFYKKDDDMAKSCGTWHNFYDRNEDTFGIVTNKENNTDFLDNTAGFAHPGKSHDYKMCYGETNDDKDYLTMSGFRKSITSRSRNKIDNANFIDFLLSILKMHPMERPIIEDLKEHPYLVITDIRHKRIQNLGKAHRNIVNPLPQEQNVRRKSEYGIRTLKVTNQPSRKFSVYENLSDSEEDE</sequence>
<keyword evidence="4 9" id="KW-0418">Kinase</keyword>
<dbReference type="PROSITE" id="PS50011">
    <property type="entry name" value="PROTEIN_KINASE_DOM"/>
    <property type="match status" value="1"/>
</dbReference>
<dbReference type="InterPro" id="IPR000719">
    <property type="entry name" value="Prot_kinase_dom"/>
</dbReference>
<dbReference type="EMBL" id="GL877413">
    <property type="protein sequence ID" value="ELA47731.1"/>
    <property type="molecule type" value="Genomic_DNA"/>
</dbReference>
<proteinExistence type="inferred from homology"/>
<dbReference type="Pfam" id="PF00069">
    <property type="entry name" value="Pkinase"/>
    <property type="match status" value="1"/>
</dbReference>
<dbReference type="GeneID" id="19878696"/>
<keyword evidence="1 7" id="KW-0723">Serine/threonine-protein kinase</keyword>
<feature type="binding site" evidence="6">
    <location>
        <position position="58"/>
    </location>
    <ligand>
        <name>ATP</name>
        <dbReference type="ChEBI" id="CHEBI:30616"/>
    </ligand>
</feature>
<dbReference type="GO" id="GO:0005524">
    <property type="term" value="F:ATP binding"/>
    <property type="evidence" value="ECO:0007669"/>
    <property type="project" value="UniProtKB-UniRule"/>
</dbReference>
<dbReference type="InterPro" id="IPR050494">
    <property type="entry name" value="Ser_Thr_dual-spec_kinase"/>
</dbReference>
<feature type="domain" description="Protein kinase" evidence="8">
    <location>
        <begin position="29"/>
        <end position="377"/>
    </location>
</feature>
<dbReference type="PROSITE" id="PS00107">
    <property type="entry name" value="PROTEIN_KINASE_ATP"/>
    <property type="match status" value="1"/>
</dbReference>
<evidence type="ECO:0000256" key="6">
    <source>
        <dbReference type="PROSITE-ProRule" id="PRU10141"/>
    </source>
</evidence>
<dbReference type="PANTHER" id="PTHR24058:SF28">
    <property type="entry name" value="SERINE_THREONINE-PROTEIN KINASE MINIBRAIN"/>
    <property type="match status" value="1"/>
</dbReference>
<dbReference type="GO" id="GO:0004674">
    <property type="term" value="F:protein serine/threonine kinase activity"/>
    <property type="evidence" value="ECO:0007669"/>
    <property type="project" value="UniProtKB-KW"/>
</dbReference>
<evidence type="ECO:0000313" key="9">
    <source>
        <dbReference type="EMBL" id="ELA47731.1"/>
    </source>
</evidence>
<dbReference type="PROSITE" id="PS00108">
    <property type="entry name" value="PROTEIN_KINASE_ST"/>
    <property type="match status" value="1"/>
</dbReference>
<dbReference type="RefSeq" id="XP_008073833.1">
    <property type="nucleotide sequence ID" value="XM_008075642.1"/>
</dbReference>
<dbReference type="SMART" id="SM00220">
    <property type="entry name" value="S_TKc"/>
    <property type="match status" value="1"/>
</dbReference>
<evidence type="ECO:0000259" key="8">
    <source>
        <dbReference type="PROSITE" id="PS50011"/>
    </source>
</evidence>
<dbReference type="InterPro" id="IPR011009">
    <property type="entry name" value="Kinase-like_dom_sf"/>
</dbReference>
<dbReference type="STRING" id="948595.L2GVM6"/>
<comment type="similarity">
    <text evidence="7">Belongs to the protein kinase superfamily.</text>
</comment>
<evidence type="ECO:0000256" key="1">
    <source>
        <dbReference type="ARBA" id="ARBA00022527"/>
    </source>
</evidence>
<dbReference type="InParanoid" id="L2GVM6"/>
<dbReference type="InterPro" id="IPR008271">
    <property type="entry name" value="Ser/Thr_kinase_AS"/>
</dbReference>
<reference evidence="10" key="1">
    <citation type="submission" date="2011-03" db="EMBL/GenBank/DDBJ databases">
        <title>The genome sequence of Vavraia culicis strain floridensis.</title>
        <authorList>
            <consortium name="The Broad Institute Genome Sequencing Platform"/>
            <person name="Cuomo C."/>
            <person name="Becnel J."/>
            <person name="Sanscrainte N."/>
            <person name="Young S.K."/>
            <person name="Zeng Q."/>
            <person name="Gargeya S."/>
            <person name="Fitzgerald M."/>
            <person name="Haas B."/>
            <person name="Abouelleil A."/>
            <person name="Alvarado L."/>
            <person name="Arachchi H.M."/>
            <person name="Berlin A."/>
            <person name="Chapman S.B."/>
            <person name="Gearin G."/>
            <person name="Goldberg J."/>
            <person name="Griggs A."/>
            <person name="Gujja S."/>
            <person name="Hansen M."/>
            <person name="Heiman D."/>
            <person name="Howarth C."/>
            <person name="Larimer J."/>
            <person name="Lui A."/>
            <person name="MacDonald P.J.P."/>
            <person name="McCowen C."/>
            <person name="Montmayeur A."/>
            <person name="Murphy C."/>
            <person name="Neiman D."/>
            <person name="Pearson M."/>
            <person name="Priest M."/>
            <person name="Roberts A."/>
            <person name="Saif S."/>
            <person name="Shea T."/>
            <person name="Sisk P."/>
            <person name="Stolte C."/>
            <person name="Sykes S."/>
            <person name="Wortman J."/>
            <person name="Nusbaum C."/>
            <person name="Birren B."/>
        </authorList>
    </citation>
    <scope>NUCLEOTIDE SEQUENCE [LARGE SCALE GENOMIC DNA]</scope>
    <source>
        <strain evidence="10">floridensis</strain>
    </source>
</reference>
<dbReference type="OMA" id="QMEGITH"/>
<evidence type="ECO:0000256" key="7">
    <source>
        <dbReference type="RuleBase" id="RU000304"/>
    </source>
</evidence>
<keyword evidence="2" id="KW-0808">Transferase</keyword>
<dbReference type="PANTHER" id="PTHR24058">
    <property type="entry name" value="DUAL SPECIFICITY PROTEIN KINASE"/>
    <property type="match status" value="1"/>
</dbReference>
<name>L2GVM6_VAVCU</name>
<dbReference type="InterPro" id="IPR017441">
    <property type="entry name" value="Protein_kinase_ATP_BS"/>
</dbReference>
<evidence type="ECO:0000256" key="3">
    <source>
        <dbReference type="ARBA" id="ARBA00022741"/>
    </source>
</evidence>
<keyword evidence="5 6" id="KW-0067">ATP-binding</keyword>
<dbReference type="AlphaFoldDB" id="L2GVM6"/>
<dbReference type="Gene3D" id="1.10.510.10">
    <property type="entry name" value="Transferase(Phosphotransferase) domain 1"/>
    <property type="match status" value="1"/>
</dbReference>
<keyword evidence="10" id="KW-1185">Reference proteome</keyword>
<gene>
    <name evidence="9" type="ORF">VCUG_00813</name>
</gene>
<dbReference type="Proteomes" id="UP000011081">
    <property type="component" value="Unassembled WGS sequence"/>
</dbReference>
<dbReference type="OrthoDB" id="9332038at2759"/>